<keyword evidence="6 10" id="KW-0472">Membrane</keyword>
<evidence type="ECO:0000313" key="11">
    <source>
        <dbReference type="EMBL" id="CAG9324851.1"/>
    </source>
</evidence>
<keyword evidence="12" id="KW-1185">Reference proteome</keyword>
<keyword evidence="4 10" id="KW-0812">Transmembrane</keyword>
<evidence type="ECO:0000313" key="12">
    <source>
        <dbReference type="Proteomes" id="UP001162131"/>
    </source>
</evidence>
<dbReference type="GO" id="GO:0016020">
    <property type="term" value="C:membrane"/>
    <property type="evidence" value="ECO:0007669"/>
    <property type="project" value="UniProtKB-SubCell"/>
</dbReference>
<feature type="transmembrane region" description="Helical" evidence="10">
    <location>
        <begin position="73"/>
        <end position="95"/>
    </location>
</feature>
<evidence type="ECO:0000256" key="1">
    <source>
        <dbReference type="ARBA" id="ARBA00004141"/>
    </source>
</evidence>
<comment type="similarity">
    <text evidence="8">Belongs to the auxin efflux carrier (TC 2.A.69.2) family.</text>
</comment>
<evidence type="ECO:0000256" key="5">
    <source>
        <dbReference type="ARBA" id="ARBA00022989"/>
    </source>
</evidence>
<feature type="transmembrane region" description="Helical" evidence="10">
    <location>
        <begin position="233"/>
        <end position="253"/>
    </location>
</feature>
<dbReference type="GO" id="GO:0055085">
    <property type="term" value="P:transmembrane transport"/>
    <property type="evidence" value="ECO:0007669"/>
    <property type="project" value="InterPro"/>
</dbReference>
<feature type="transmembrane region" description="Helical" evidence="10">
    <location>
        <begin position="374"/>
        <end position="394"/>
    </location>
</feature>
<dbReference type="Proteomes" id="UP001162131">
    <property type="component" value="Unassembled WGS sequence"/>
</dbReference>
<evidence type="ECO:0000256" key="6">
    <source>
        <dbReference type="ARBA" id="ARBA00023136"/>
    </source>
</evidence>
<keyword evidence="3" id="KW-0813">Transport</keyword>
<gene>
    <name evidence="11" type="ORF">BSTOLATCC_MIC36626</name>
</gene>
<organism evidence="11 12">
    <name type="scientific">Blepharisma stoltei</name>
    <dbReference type="NCBI Taxonomy" id="1481888"/>
    <lineage>
        <taxon>Eukaryota</taxon>
        <taxon>Sar</taxon>
        <taxon>Alveolata</taxon>
        <taxon>Ciliophora</taxon>
        <taxon>Postciliodesmatophora</taxon>
        <taxon>Heterotrichea</taxon>
        <taxon>Heterotrichida</taxon>
        <taxon>Blepharismidae</taxon>
        <taxon>Blepharisma</taxon>
    </lineage>
</organism>
<evidence type="ECO:0000256" key="2">
    <source>
        <dbReference type="ARBA" id="ARBA00004308"/>
    </source>
</evidence>
<evidence type="ECO:0008006" key="13">
    <source>
        <dbReference type="Google" id="ProtNLM"/>
    </source>
</evidence>
<dbReference type="GO" id="GO:0012505">
    <property type="term" value="C:endomembrane system"/>
    <property type="evidence" value="ECO:0007669"/>
    <property type="project" value="UniProtKB-SubCell"/>
</dbReference>
<dbReference type="EMBL" id="CAJZBQ010000036">
    <property type="protein sequence ID" value="CAG9324851.1"/>
    <property type="molecule type" value="Genomic_DNA"/>
</dbReference>
<evidence type="ECO:0000256" key="4">
    <source>
        <dbReference type="ARBA" id="ARBA00022692"/>
    </source>
</evidence>
<dbReference type="AlphaFoldDB" id="A0AAU9JFW1"/>
<feature type="transmembrane region" description="Helical" evidence="10">
    <location>
        <begin position="273"/>
        <end position="292"/>
    </location>
</feature>
<feature type="transmembrane region" description="Helical" evidence="10">
    <location>
        <begin position="340"/>
        <end position="362"/>
    </location>
</feature>
<comment type="subcellular location">
    <subcellularLocation>
        <location evidence="2">Endomembrane system</location>
    </subcellularLocation>
    <subcellularLocation>
        <location evidence="1">Membrane</location>
        <topology evidence="1">Multi-pass membrane protein</topology>
    </subcellularLocation>
</comment>
<feature type="transmembrane region" description="Helical" evidence="10">
    <location>
        <begin position="41"/>
        <end position="61"/>
    </location>
</feature>
<feature type="transmembrane region" description="Helical" evidence="10">
    <location>
        <begin position="6"/>
        <end position="29"/>
    </location>
</feature>
<feature type="transmembrane region" description="Helical" evidence="10">
    <location>
        <begin position="145"/>
        <end position="165"/>
    </location>
</feature>
<feature type="transmembrane region" description="Helical" evidence="10">
    <location>
        <begin position="304"/>
        <end position="328"/>
    </location>
</feature>
<protein>
    <recommendedName>
        <fullName evidence="13">PIN-like protein</fullName>
    </recommendedName>
</protein>
<evidence type="ECO:0000256" key="10">
    <source>
        <dbReference type="SAM" id="Phobius"/>
    </source>
</evidence>
<name>A0AAU9JFW1_9CILI</name>
<comment type="caution">
    <text evidence="11">The sequence shown here is derived from an EMBL/GenBank/DDBJ whole genome shotgun (WGS) entry which is preliminary data.</text>
</comment>
<feature type="coiled-coil region" evidence="9">
    <location>
        <begin position="170"/>
        <end position="197"/>
    </location>
</feature>
<feature type="transmembrane region" description="Helical" evidence="10">
    <location>
        <begin position="107"/>
        <end position="125"/>
    </location>
</feature>
<keyword evidence="5 10" id="KW-1133">Transmembrane helix</keyword>
<reference evidence="11" key="1">
    <citation type="submission" date="2021-09" db="EMBL/GenBank/DDBJ databases">
        <authorList>
            <consortium name="AG Swart"/>
            <person name="Singh M."/>
            <person name="Singh A."/>
            <person name="Seah K."/>
            <person name="Emmerich C."/>
        </authorList>
    </citation>
    <scope>NUCLEOTIDE SEQUENCE</scope>
    <source>
        <strain evidence="11">ATCC30299</strain>
    </source>
</reference>
<evidence type="ECO:0000256" key="9">
    <source>
        <dbReference type="SAM" id="Coils"/>
    </source>
</evidence>
<comment type="function">
    <text evidence="7">Involved in cellular auxin homeostasis by regulating auxin metabolism. Regulates intracellular auxin accumulation at the endoplasmic reticulum and thus auxin availability for nuclear auxin signaling.</text>
</comment>
<proteinExistence type="inferred from homology"/>
<dbReference type="PANTHER" id="PTHR31651:SF33">
    <property type="entry name" value="PROTEIN PIN-LIKES 1"/>
    <property type="match status" value="1"/>
</dbReference>
<accession>A0AAU9JFW1</accession>
<evidence type="ECO:0000256" key="7">
    <source>
        <dbReference type="ARBA" id="ARBA00025100"/>
    </source>
</evidence>
<keyword evidence="9" id="KW-0175">Coiled coil</keyword>
<dbReference type="Pfam" id="PF03547">
    <property type="entry name" value="Mem_trans"/>
    <property type="match status" value="1"/>
</dbReference>
<dbReference type="InterPro" id="IPR004776">
    <property type="entry name" value="Mem_transp_PIN-like"/>
</dbReference>
<dbReference type="InterPro" id="IPR045033">
    <property type="entry name" value="PILS1/3/4/5/7"/>
</dbReference>
<dbReference type="PANTHER" id="PTHR31651">
    <property type="match status" value="1"/>
</dbReference>
<evidence type="ECO:0000256" key="8">
    <source>
        <dbReference type="ARBA" id="ARBA00025752"/>
    </source>
</evidence>
<evidence type="ECO:0000256" key="3">
    <source>
        <dbReference type="ARBA" id="ARBA00022448"/>
    </source>
</evidence>
<sequence>MDTLSVLSSCVSAMAPLSIITATGALMTYYKAFDKSTNDMIANSCYKFFFPLFISLNLIAATNSDKLSDEWPLLVIPILAILISSIVSFIHIPLCKPPHEIRFTMHYVLVFASSGSIPLLLTQGMCKYGPLKGDDTCDNAASYVYIQLIPFAVITWTYGFVLVYTDHLEKRKLLKVMKNSEEKHKESEEEEALESENLGRNNVEILIPPNYTDTPKREDEKPKTLKYILMSQLIRPVPVSCYLGLALGCIPGIHDIFTNSDAILNPLYNGGYLVGYSGVILSQMILGSNLLLSRKNKKLVSKFYIFSIVALRCILITSIGLLIIWGLWTADIFLGDKTMAYVSFMNFATPSTVIASVLCQILDVGIEDTSVVLFWMYAFSFFSLTISSYILFLVI</sequence>